<evidence type="ECO:0000256" key="7">
    <source>
        <dbReference type="ARBA" id="ARBA00022840"/>
    </source>
</evidence>
<dbReference type="SMART" id="SM00388">
    <property type="entry name" value="HisKA"/>
    <property type="match status" value="1"/>
</dbReference>
<dbReference type="eggNOG" id="COG0784">
    <property type="taxonomic scope" value="Bacteria"/>
</dbReference>
<dbReference type="PROSITE" id="PS50109">
    <property type="entry name" value="HIS_KIN"/>
    <property type="match status" value="1"/>
</dbReference>
<dbReference type="InterPro" id="IPR000014">
    <property type="entry name" value="PAS"/>
</dbReference>
<organism evidence="14 15">
    <name type="scientific">Candidatus Symbiobacter mobilis CR</name>
    <dbReference type="NCBI Taxonomy" id="946483"/>
    <lineage>
        <taxon>Bacteria</taxon>
        <taxon>Pseudomonadati</taxon>
        <taxon>Pseudomonadota</taxon>
        <taxon>Betaproteobacteria</taxon>
        <taxon>Burkholderiales</taxon>
        <taxon>Comamonadaceae</taxon>
    </lineage>
</organism>
<dbReference type="Gene3D" id="3.30.565.10">
    <property type="entry name" value="Histidine kinase-like ATPase, C-terminal domain"/>
    <property type="match status" value="1"/>
</dbReference>
<dbReference type="PANTHER" id="PTHR43065:SF42">
    <property type="entry name" value="TWO-COMPONENT SENSOR PPRA"/>
    <property type="match status" value="1"/>
</dbReference>
<dbReference type="InterPro" id="IPR036097">
    <property type="entry name" value="HisK_dim/P_sf"/>
</dbReference>
<dbReference type="GO" id="GO:0000155">
    <property type="term" value="F:phosphorelay sensor kinase activity"/>
    <property type="evidence" value="ECO:0007669"/>
    <property type="project" value="InterPro"/>
</dbReference>
<dbReference type="InterPro" id="IPR013767">
    <property type="entry name" value="PAS_fold"/>
</dbReference>
<dbReference type="Pfam" id="PF00072">
    <property type="entry name" value="Response_reg"/>
    <property type="match status" value="1"/>
</dbReference>
<dbReference type="PROSITE" id="PS50112">
    <property type="entry name" value="PAS"/>
    <property type="match status" value="1"/>
</dbReference>
<dbReference type="STRING" id="946483.Cenrod_1599"/>
<dbReference type="CDD" id="cd00156">
    <property type="entry name" value="REC"/>
    <property type="match status" value="1"/>
</dbReference>
<dbReference type="Pfam" id="PF02518">
    <property type="entry name" value="HATPase_c"/>
    <property type="match status" value="1"/>
</dbReference>
<dbReference type="InterPro" id="IPR036890">
    <property type="entry name" value="HATPase_C_sf"/>
</dbReference>
<dbReference type="SUPFAM" id="SSF47384">
    <property type="entry name" value="Homodimeric domain of signal transducing histidine kinase"/>
    <property type="match status" value="1"/>
</dbReference>
<dbReference type="AlphaFoldDB" id="U5NBX6"/>
<dbReference type="SUPFAM" id="SSF55785">
    <property type="entry name" value="PYP-like sensor domain (PAS domain)"/>
    <property type="match status" value="2"/>
</dbReference>
<dbReference type="KEGG" id="cbx:Cenrod_1599"/>
<evidence type="ECO:0000259" key="11">
    <source>
        <dbReference type="PROSITE" id="PS50109"/>
    </source>
</evidence>
<dbReference type="SMART" id="SM00091">
    <property type="entry name" value="PAS"/>
    <property type="match status" value="2"/>
</dbReference>
<sequence>MLCLGANAVTRRSPARPQPLRRARSAASATPVRPGRLVDELRRYQAELRIQNQALRFSQADAEAASERFATLFAHVPLALMVVDERTQVLQHNARALALFRPLESDPPLVFLLPFVEPGMASQVEQGIECACREGASVLHELTFLSGIDGRFTGDLHIACFDDAEQPSLVCAIIDQSPLLEQRRALQANQRMLTERNEALGQSQAQMAAIIDSSLDAIVSVDERLCISVCNPAAQSLFDCGAAQAIGRGLDVFLPTAAQALRQGEVEQTVRLGEMDARTLDGVQVPVEVSVSRQRNPDVATLFLRDLRMSKELERRRAVLEAQLLESQKMQAIGTLAGGIAHDFNNIIAAILGNVALAMQDAGNEGPVGVSLAEIDRAARRARDLVRQILTFSRHEPPRRCSVMLARIVQDAARLFHVTLPPHIQLRQAISSEPLWVMADATQIEQALLNLCTNAMHAIGDHAGYIAVELEADHGASPPQALLRVRDTGSGIDPETLQRIFEPFFTTKPVGQGTGLGLSVVHGIMQSHSGNIAVRSAPGEGSEFVLRFPLCAQAPVAQAPAVATASAARRTGHRVMYVDDDEALVFLVQRALRRRGYIVTTYGDPKDALVALGDDSNHVDLLVTDFNMPGYSGVELIRDALRIRPALPVALASGYVSPDIERDALAAGARALLHKPNDIDELCAAMQALLDG</sequence>
<accession>U5NBX6</accession>
<reference evidence="14 15" key="1">
    <citation type="journal article" date="2013" name="Genome Biol.">
        <title>Genomic analysis reveals key aspects of prokaryotic symbiosis in the phototrophic consortium "Chlorochromatium aggregatum".</title>
        <authorList>
            <person name="Liu Z."/>
            <person name="Muller J."/>
            <person name="Li T."/>
            <person name="Alvey R.M."/>
            <person name="Vogl K."/>
            <person name="Frigaard N.U."/>
            <person name="Rockwell N.C."/>
            <person name="Boyd E.S."/>
            <person name="Tomsho L.P."/>
            <person name="Schuster S.C."/>
            <person name="Henke P."/>
            <person name="Rohde M."/>
            <person name="Overmann J."/>
            <person name="Bryant D.A."/>
        </authorList>
    </citation>
    <scope>NUCLEOTIDE SEQUENCE [LARGE SCALE GENOMIC DNA]</scope>
    <source>
        <strain evidence="14">CR</strain>
    </source>
</reference>
<feature type="domain" description="PAS" evidence="13">
    <location>
        <begin position="203"/>
        <end position="273"/>
    </location>
</feature>
<evidence type="ECO:0000313" key="15">
    <source>
        <dbReference type="Proteomes" id="UP000017184"/>
    </source>
</evidence>
<dbReference type="EMBL" id="CP004885">
    <property type="protein sequence ID" value="AGX87684.1"/>
    <property type="molecule type" value="Genomic_DNA"/>
</dbReference>
<keyword evidence="3 9" id="KW-0597">Phosphoprotein</keyword>
<dbReference type="Gene3D" id="3.30.450.20">
    <property type="entry name" value="PAS domain"/>
    <property type="match status" value="1"/>
</dbReference>
<feature type="region of interest" description="Disordered" evidence="10">
    <location>
        <begin position="1"/>
        <end position="31"/>
    </location>
</feature>
<keyword evidence="6 14" id="KW-0418">Kinase</keyword>
<evidence type="ECO:0000313" key="14">
    <source>
        <dbReference type="EMBL" id="AGX87684.1"/>
    </source>
</evidence>
<evidence type="ECO:0000259" key="12">
    <source>
        <dbReference type="PROSITE" id="PS50110"/>
    </source>
</evidence>
<proteinExistence type="predicted"/>
<evidence type="ECO:0000256" key="6">
    <source>
        <dbReference type="ARBA" id="ARBA00022777"/>
    </source>
</evidence>
<dbReference type="EC" id="2.7.13.3" evidence="2"/>
<keyword evidence="15" id="KW-1185">Reference proteome</keyword>
<evidence type="ECO:0000256" key="10">
    <source>
        <dbReference type="SAM" id="MobiDB-lite"/>
    </source>
</evidence>
<evidence type="ECO:0000256" key="5">
    <source>
        <dbReference type="ARBA" id="ARBA00022741"/>
    </source>
</evidence>
<dbReference type="InterPro" id="IPR005467">
    <property type="entry name" value="His_kinase_dom"/>
</dbReference>
<dbReference type="Pfam" id="PF00989">
    <property type="entry name" value="PAS"/>
    <property type="match status" value="1"/>
</dbReference>
<dbReference type="CDD" id="cd00082">
    <property type="entry name" value="HisKA"/>
    <property type="match status" value="1"/>
</dbReference>
<evidence type="ECO:0000259" key="13">
    <source>
        <dbReference type="PROSITE" id="PS50112"/>
    </source>
</evidence>
<comment type="catalytic activity">
    <reaction evidence="1">
        <text>ATP + protein L-histidine = ADP + protein N-phospho-L-histidine.</text>
        <dbReference type="EC" id="2.7.13.3"/>
    </reaction>
</comment>
<keyword evidence="7" id="KW-0067">ATP-binding</keyword>
<dbReference type="PRINTS" id="PR00344">
    <property type="entry name" value="BCTRLSENSOR"/>
</dbReference>
<dbReference type="Pfam" id="PF00512">
    <property type="entry name" value="HisKA"/>
    <property type="match status" value="1"/>
</dbReference>
<dbReference type="InterPro" id="IPR003594">
    <property type="entry name" value="HATPase_dom"/>
</dbReference>
<dbReference type="Proteomes" id="UP000017184">
    <property type="component" value="Chromosome"/>
</dbReference>
<dbReference type="SUPFAM" id="SSF52172">
    <property type="entry name" value="CheY-like"/>
    <property type="match status" value="1"/>
</dbReference>
<keyword evidence="5" id="KW-0547">Nucleotide-binding</keyword>
<evidence type="ECO:0000256" key="9">
    <source>
        <dbReference type="PROSITE-ProRule" id="PRU00169"/>
    </source>
</evidence>
<dbReference type="Pfam" id="PF13188">
    <property type="entry name" value="PAS_8"/>
    <property type="match status" value="1"/>
</dbReference>
<dbReference type="SMART" id="SM00387">
    <property type="entry name" value="HATPase_c"/>
    <property type="match status" value="1"/>
</dbReference>
<feature type="modified residue" description="4-aspartylphosphate" evidence="9">
    <location>
        <position position="625"/>
    </location>
</feature>
<evidence type="ECO:0000256" key="4">
    <source>
        <dbReference type="ARBA" id="ARBA00022679"/>
    </source>
</evidence>
<keyword evidence="4" id="KW-0808">Transferase</keyword>
<evidence type="ECO:0000256" key="1">
    <source>
        <dbReference type="ARBA" id="ARBA00000085"/>
    </source>
</evidence>
<protein>
    <recommendedName>
        <fullName evidence="2">histidine kinase</fullName>
        <ecNumber evidence="2">2.7.13.3</ecNumber>
    </recommendedName>
</protein>
<name>U5NBX6_9BURK</name>
<dbReference type="InterPro" id="IPR003661">
    <property type="entry name" value="HisK_dim/P_dom"/>
</dbReference>
<evidence type="ECO:0000256" key="2">
    <source>
        <dbReference type="ARBA" id="ARBA00012438"/>
    </source>
</evidence>
<dbReference type="PANTHER" id="PTHR43065">
    <property type="entry name" value="SENSOR HISTIDINE KINASE"/>
    <property type="match status" value="1"/>
</dbReference>
<dbReference type="HOGENOM" id="CLU_000445_114_51_4"/>
<dbReference type="CDD" id="cd00130">
    <property type="entry name" value="PAS"/>
    <property type="match status" value="1"/>
</dbReference>
<keyword evidence="8" id="KW-0902">Two-component regulatory system</keyword>
<dbReference type="InterPro" id="IPR004358">
    <property type="entry name" value="Sig_transdc_His_kin-like_C"/>
</dbReference>
<evidence type="ECO:0000256" key="3">
    <source>
        <dbReference type="ARBA" id="ARBA00022553"/>
    </source>
</evidence>
<evidence type="ECO:0000256" key="8">
    <source>
        <dbReference type="ARBA" id="ARBA00023012"/>
    </source>
</evidence>
<dbReference type="GO" id="GO:0005524">
    <property type="term" value="F:ATP binding"/>
    <property type="evidence" value="ECO:0007669"/>
    <property type="project" value="UniProtKB-KW"/>
</dbReference>
<dbReference type="InterPro" id="IPR001789">
    <property type="entry name" value="Sig_transdc_resp-reg_receiver"/>
</dbReference>
<dbReference type="PATRIC" id="fig|946483.4.peg.1618"/>
<dbReference type="InterPro" id="IPR035965">
    <property type="entry name" value="PAS-like_dom_sf"/>
</dbReference>
<dbReference type="eggNOG" id="COG5000">
    <property type="taxonomic scope" value="Bacteria"/>
</dbReference>
<feature type="domain" description="Response regulatory" evidence="12">
    <location>
        <begin position="574"/>
        <end position="690"/>
    </location>
</feature>
<dbReference type="SUPFAM" id="SSF55874">
    <property type="entry name" value="ATPase domain of HSP90 chaperone/DNA topoisomerase II/histidine kinase"/>
    <property type="match status" value="1"/>
</dbReference>
<feature type="domain" description="Histidine kinase" evidence="11">
    <location>
        <begin position="339"/>
        <end position="552"/>
    </location>
</feature>
<dbReference type="Gene3D" id="3.40.50.2300">
    <property type="match status" value="1"/>
</dbReference>
<dbReference type="PROSITE" id="PS50110">
    <property type="entry name" value="RESPONSE_REGULATORY"/>
    <property type="match status" value="1"/>
</dbReference>
<dbReference type="NCBIfam" id="TIGR00229">
    <property type="entry name" value="sensory_box"/>
    <property type="match status" value="1"/>
</dbReference>
<gene>
    <name evidence="14" type="ORF">Cenrod_1599</name>
</gene>
<dbReference type="Gene3D" id="1.10.287.130">
    <property type="match status" value="1"/>
</dbReference>
<dbReference type="InterPro" id="IPR011006">
    <property type="entry name" value="CheY-like_superfamily"/>
</dbReference>
<dbReference type="OrthoDB" id="5389366at2"/>
<dbReference type="GO" id="GO:0006355">
    <property type="term" value="P:regulation of DNA-templated transcription"/>
    <property type="evidence" value="ECO:0007669"/>
    <property type="project" value="InterPro"/>
</dbReference>
<dbReference type="SMART" id="SM00448">
    <property type="entry name" value="REC"/>
    <property type="match status" value="1"/>
</dbReference>